<evidence type="ECO:0000313" key="7">
    <source>
        <dbReference type="Proteomes" id="UP001629113"/>
    </source>
</evidence>
<feature type="chain" id="PRO_5046303342" evidence="4">
    <location>
        <begin position="29"/>
        <end position="480"/>
    </location>
</feature>
<dbReference type="Gene3D" id="1.10.510.10">
    <property type="entry name" value="Transferase(Phosphotransferase) domain 1"/>
    <property type="match status" value="1"/>
</dbReference>
<keyword evidence="6" id="KW-0418">Kinase</keyword>
<accession>A0ABR4PPX1</accession>
<dbReference type="SUPFAM" id="SSF56112">
    <property type="entry name" value="Protein kinase-like (PK-like)"/>
    <property type="match status" value="1"/>
</dbReference>
<keyword evidence="7" id="KW-1185">Reference proteome</keyword>
<dbReference type="Gene3D" id="3.80.10.10">
    <property type="entry name" value="Ribonuclease Inhibitor"/>
    <property type="match status" value="2"/>
</dbReference>
<keyword evidence="3" id="KW-0547">Nucleotide-binding</keyword>
<name>A0ABR4PPX1_9HELO</name>
<dbReference type="Pfam" id="PF07714">
    <property type="entry name" value="PK_Tyr_Ser-Thr"/>
    <property type="match status" value="1"/>
</dbReference>
<dbReference type="SMART" id="SM00364">
    <property type="entry name" value="LRR_BAC"/>
    <property type="match status" value="2"/>
</dbReference>
<protein>
    <submittedName>
        <fullName evidence="6">Serine threonine-protein kinase</fullName>
    </submittedName>
</protein>
<feature type="signal peptide" evidence="4">
    <location>
        <begin position="1"/>
        <end position="28"/>
    </location>
</feature>
<gene>
    <name evidence="6" type="ORF">PVAG01_02127</name>
</gene>
<dbReference type="PROSITE" id="PS51450">
    <property type="entry name" value="LRR"/>
    <property type="match status" value="2"/>
</dbReference>
<reference evidence="6 7" key="1">
    <citation type="submission" date="2024-06" db="EMBL/GenBank/DDBJ databases">
        <title>Complete genome of Phlyctema vagabunda strain 19-DSS-EL-015.</title>
        <authorList>
            <person name="Fiorenzani C."/>
        </authorList>
    </citation>
    <scope>NUCLEOTIDE SEQUENCE [LARGE SCALE GENOMIC DNA]</scope>
    <source>
        <strain evidence="6 7">19-DSS-EL-015</strain>
    </source>
</reference>
<keyword evidence="3" id="KW-0067">ATP-binding</keyword>
<proteinExistence type="predicted"/>
<dbReference type="InterPro" id="IPR050216">
    <property type="entry name" value="LRR_domain-containing"/>
</dbReference>
<keyword evidence="4" id="KW-0732">Signal</keyword>
<dbReference type="InterPro" id="IPR017441">
    <property type="entry name" value="Protein_kinase_ATP_BS"/>
</dbReference>
<dbReference type="Proteomes" id="UP001629113">
    <property type="component" value="Unassembled WGS sequence"/>
</dbReference>
<keyword evidence="6" id="KW-0808">Transferase</keyword>
<evidence type="ECO:0000256" key="2">
    <source>
        <dbReference type="ARBA" id="ARBA00022737"/>
    </source>
</evidence>
<evidence type="ECO:0000256" key="1">
    <source>
        <dbReference type="ARBA" id="ARBA00022614"/>
    </source>
</evidence>
<sequence length="480" mass="52137">NWLLLLSSLSRGILLFHSLLHIAHYLESHIVHHNSYASVSMQSFQGLQAGEYKGAKRVKIASGLTSFPDEILQLSETLEILDLSGNQLSSLPEAIKELSHLKIAFFSDCNFTTFPKQLAQCSALEMVAFKGNGMTTVPEGSFPPNLRWLILTNNRITSLPASIGSCHRLQKCMLAGNQIISIPDEMAQCKKVGLLRLSCNKITSLPSWLFTLPELAFLAFAGNPCAPSFADNPSLDEIHWTDISVDKLLGEGASGIISQGVWQRAAEATDVAVKLFKGEVTSDGAPADEMNACITAGQHDNLISPLGSIHGHPEKRGLVLQLIPPHYTNLGLPPTLQTCTRDSFPEGTIFSVEKVKNILKSIAAAAAHIHARGIAHGDLYAHNILNEDAGHALLGDFGAATIYGRDHAYAEDAEKLEVLAFGHLIEDMLSLVDRKVDGGVLEEKDGYAIAALEELHEDCTRRDVRERPMFASILAVLEGL</sequence>
<dbReference type="SUPFAM" id="SSF52058">
    <property type="entry name" value="L domain-like"/>
    <property type="match status" value="1"/>
</dbReference>
<keyword evidence="1" id="KW-0433">Leucine-rich repeat</keyword>
<dbReference type="PROSITE" id="PS00107">
    <property type="entry name" value="PROTEIN_KINASE_ATP"/>
    <property type="match status" value="1"/>
</dbReference>
<evidence type="ECO:0000256" key="3">
    <source>
        <dbReference type="PROSITE-ProRule" id="PRU10141"/>
    </source>
</evidence>
<feature type="domain" description="Protein kinase" evidence="5">
    <location>
        <begin position="243"/>
        <end position="480"/>
    </location>
</feature>
<dbReference type="SMART" id="SM00369">
    <property type="entry name" value="LRR_TYP"/>
    <property type="match status" value="3"/>
</dbReference>
<feature type="non-terminal residue" evidence="6">
    <location>
        <position position="1"/>
    </location>
</feature>
<keyword evidence="2" id="KW-0677">Repeat</keyword>
<dbReference type="InterPro" id="IPR001611">
    <property type="entry name" value="Leu-rich_rpt"/>
</dbReference>
<organism evidence="6 7">
    <name type="scientific">Phlyctema vagabunda</name>
    <dbReference type="NCBI Taxonomy" id="108571"/>
    <lineage>
        <taxon>Eukaryota</taxon>
        <taxon>Fungi</taxon>
        <taxon>Dikarya</taxon>
        <taxon>Ascomycota</taxon>
        <taxon>Pezizomycotina</taxon>
        <taxon>Leotiomycetes</taxon>
        <taxon>Helotiales</taxon>
        <taxon>Dermateaceae</taxon>
        <taxon>Phlyctema</taxon>
    </lineage>
</organism>
<dbReference type="InterPro" id="IPR001245">
    <property type="entry name" value="Ser-Thr/Tyr_kinase_cat_dom"/>
</dbReference>
<evidence type="ECO:0000313" key="6">
    <source>
        <dbReference type="EMBL" id="KAL3425336.1"/>
    </source>
</evidence>
<dbReference type="InterPro" id="IPR000719">
    <property type="entry name" value="Prot_kinase_dom"/>
</dbReference>
<dbReference type="PANTHER" id="PTHR48051:SF1">
    <property type="entry name" value="RAS SUPPRESSOR PROTEIN 1"/>
    <property type="match status" value="1"/>
</dbReference>
<dbReference type="Gene3D" id="3.30.200.20">
    <property type="entry name" value="Phosphorylase Kinase, domain 1"/>
    <property type="match status" value="1"/>
</dbReference>
<feature type="binding site" evidence="3">
    <location>
        <position position="274"/>
    </location>
    <ligand>
        <name>ATP</name>
        <dbReference type="ChEBI" id="CHEBI:30616"/>
    </ligand>
</feature>
<dbReference type="InterPro" id="IPR011009">
    <property type="entry name" value="Kinase-like_dom_sf"/>
</dbReference>
<comment type="caution">
    <text evidence="6">The sequence shown here is derived from an EMBL/GenBank/DDBJ whole genome shotgun (WGS) entry which is preliminary data.</text>
</comment>
<dbReference type="Pfam" id="PF00560">
    <property type="entry name" value="LRR_1"/>
    <property type="match status" value="2"/>
</dbReference>
<dbReference type="GO" id="GO:0016301">
    <property type="term" value="F:kinase activity"/>
    <property type="evidence" value="ECO:0007669"/>
    <property type="project" value="UniProtKB-KW"/>
</dbReference>
<evidence type="ECO:0000259" key="5">
    <source>
        <dbReference type="PROSITE" id="PS50011"/>
    </source>
</evidence>
<dbReference type="InterPro" id="IPR003591">
    <property type="entry name" value="Leu-rich_rpt_typical-subtyp"/>
</dbReference>
<dbReference type="EMBL" id="JBFCZG010000002">
    <property type="protein sequence ID" value="KAL3425336.1"/>
    <property type="molecule type" value="Genomic_DNA"/>
</dbReference>
<dbReference type="PROSITE" id="PS50011">
    <property type="entry name" value="PROTEIN_KINASE_DOM"/>
    <property type="match status" value="1"/>
</dbReference>
<dbReference type="PANTHER" id="PTHR48051">
    <property type="match status" value="1"/>
</dbReference>
<dbReference type="InterPro" id="IPR032675">
    <property type="entry name" value="LRR_dom_sf"/>
</dbReference>
<evidence type="ECO:0000256" key="4">
    <source>
        <dbReference type="SAM" id="SignalP"/>
    </source>
</evidence>